<organism evidence="2 3">
    <name type="scientific">Bradyrhizobium elkanii</name>
    <dbReference type="NCBI Taxonomy" id="29448"/>
    <lineage>
        <taxon>Bacteria</taxon>
        <taxon>Pseudomonadati</taxon>
        <taxon>Pseudomonadota</taxon>
        <taxon>Alphaproteobacteria</taxon>
        <taxon>Hyphomicrobiales</taxon>
        <taxon>Nitrobacteraceae</taxon>
        <taxon>Bradyrhizobium</taxon>
    </lineage>
</organism>
<name>A0A8I1YKQ9_BRAEL</name>
<gene>
    <name evidence="2" type="ORF">JOH49_009599</name>
</gene>
<dbReference type="Proteomes" id="UP000673383">
    <property type="component" value="Unassembled WGS sequence"/>
</dbReference>
<dbReference type="EMBL" id="JAFICZ010000001">
    <property type="protein sequence ID" value="MBP1299846.1"/>
    <property type="molecule type" value="Genomic_DNA"/>
</dbReference>
<proteinExistence type="predicted"/>
<sequence>MISSDGNFDVYRFQSLLFTAAVGGALFVGGISQLSSFTVPQNILGILGLSQVVYIAGKLVSPSSASQLNAVLTDLRTAEAEFREAVFNASSTSGPPASPAAMTLQAAIDRAGAAAYAKYLEKAKGAAKLFTDFAGRAVDRPKLEPSLGST</sequence>
<reference evidence="2" key="1">
    <citation type="submission" date="2021-02" db="EMBL/GenBank/DDBJ databases">
        <title>Genomic Encyclopedia of Type Strains, Phase IV (KMG-V): Genome sequencing to study the core and pangenomes of soil and plant-associated prokaryotes.</title>
        <authorList>
            <person name="Whitman W."/>
        </authorList>
    </citation>
    <scope>NUCLEOTIDE SEQUENCE</scope>
    <source>
        <strain evidence="2">USDA 406</strain>
    </source>
</reference>
<keyword evidence="1" id="KW-1133">Transmembrane helix</keyword>
<comment type="caution">
    <text evidence="2">The sequence shown here is derived from an EMBL/GenBank/DDBJ whole genome shotgun (WGS) entry which is preliminary data.</text>
</comment>
<protein>
    <submittedName>
        <fullName evidence="2">Uncharacterized protein</fullName>
    </submittedName>
</protein>
<feature type="transmembrane region" description="Helical" evidence="1">
    <location>
        <begin position="12"/>
        <end position="31"/>
    </location>
</feature>
<keyword evidence="1" id="KW-0812">Transmembrane</keyword>
<keyword evidence="1" id="KW-0472">Membrane</keyword>
<accession>A0A8I1YKQ9</accession>
<evidence type="ECO:0000313" key="3">
    <source>
        <dbReference type="Proteomes" id="UP000673383"/>
    </source>
</evidence>
<evidence type="ECO:0000313" key="2">
    <source>
        <dbReference type="EMBL" id="MBP1299846.1"/>
    </source>
</evidence>
<dbReference type="AlphaFoldDB" id="A0A8I1YKQ9"/>
<evidence type="ECO:0000256" key="1">
    <source>
        <dbReference type="SAM" id="Phobius"/>
    </source>
</evidence>